<dbReference type="Gene3D" id="3.30.1180.10">
    <property type="match status" value="1"/>
</dbReference>
<gene>
    <name evidence="2" type="ORF">CR205_04035</name>
</gene>
<dbReference type="EMBL" id="PDOF01000001">
    <property type="protein sequence ID" value="PYZ97772.1"/>
    <property type="molecule type" value="Genomic_DNA"/>
</dbReference>
<dbReference type="NCBIfam" id="TIGR00762">
    <property type="entry name" value="DegV"/>
    <property type="match status" value="1"/>
</dbReference>
<dbReference type="GO" id="GO:0008289">
    <property type="term" value="F:lipid binding"/>
    <property type="evidence" value="ECO:0007669"/>
    <property type="project" value="UniProtKB-KW"/>
</dbReference>
<name>A0A2W0HL01_9BACI</name>
<evidence type="ECO:0000256" key="1">
    <source>
        <dbReference type="ARBA" id="ARBA00023121"/>
    </source>
</evidence>
<dbReference type="PANTHER" id="PTHR33434">
    <property type="entry name" value="DEGV DOMAIN-CONTAINING PROTEIN DR_1986-RELATED"/>
    <property type="match status" value="1"/>
</dbReference>
<dbReference type="Pfam" id="PF02645">
    <property type="entry name" value="DegV"/>
    <property type="match status" value="1"/>
</dbReference>
<keyword evidence="1" id="KW-0446">Lipid-binding</keyword>
<dbReference type="PANTHER" id="PTHR33434:SF2">
    <property type="entry name" value="FATTY ACID-BINDING PROTEIN TM_1468"/>
    <property type="match status" value="1"/>
</dbReference>
<dbReference type="Proteomes" id="UP000248066">
    <property type="component" value="Unassembled WGS sequence"/>
</dbReference>
<accession>A0A2W0HL01</accession>
<dbReference type="RefSeq" id="WP_110517192.1">
    <property type="nucleotide sequence ID" value="NZ_PDOF01000001.1"/>
</dbReference>
<dbReference type="InterPro" id="IPR003797">
    <property type="entry name" value="DegV"/>
</dbReference>
<organism evidence="2 3">
    <name type="scientific">Alteribacter lacisalsi</name>
    <dbReference type="NCBI Taxonomy" id="2045244"/>
    <lineage>
        <taxon>Bacteria</taxon>
        <taxon>Bacillati</taxon>
        <taxon>Bacillota</taxon>
        <taxon>Bacilli</taxon>
        <taxon>Bacillales</taxon>
        <taxon>Bacillaceae</taxon>
        <taxon>Alteribacter</taxon>
    </lineage>
</organism>
<reference evidence="2 3" key="1">
    <citation type="submission" date="2017-10" db="EMBL/GenBank/DDBJ databases">
        <title>Bacillus sp. nov., a halophilic bacterium isolated from a Yangshapao Lake.</title>
        <authorList>
            <person name="Wang H."/>
        </authorList>
    </citation>
    <scope>NUCLEOTIDE SEQUENCE [LARGE SCALE GENOMIC DNA]</scope>
    <source>
        <strain evidence="2 3">YSP-3</strain>
    </source>
</reference>
<evidence type="ECO:0000313" key="2">
    <source>
        <dbReference type="EMBL" id="PYZ97772.1"/>
    </source>
</evidence>
<dbReference type="AlphaFoldDB" id="A0A2W0HL01"/>
<evidence type="ECO:0000313" key="3">
    <source>
        <dbReference type="Proteomes" id="UP000248066"/>
    </source>
</evidence>
<sequence>MNKIAFVTDSTAYITKELRNHPDVYVLPLNINFNGEDFEDGVDLTTDELYTRIRTEKEVPKTSQPSVGRFAELFETLKKNYDSAVCVHISSELSGTFSSAVQGSDMTEDFHVEVIDSKCMSYAITHLLNQGIRLAGEGNTASEMAAELRKHAGQTENYILLGSLEQFYKGGRMSGAQYMLGSVLKIKPVLRIDPDGKFELFERIRSEKKAMNRLVDLLHASFESSLIEEVQIMHGNVVDKAKQLEAKIKEKMPSLSVITGEISSTIAVHAGEGTLALIWQKKS</sequence>
<dbReference type="Gene3D" id="3.40.50.10170">
    <property type="match status" value="1"/>
</dbReference>
<comment type="caution">
    <text evidence="2">The sequence shown here is derived from an EMBL/GenBank/DDBJ whole genome shotgun (WGS) entry which is preliminary data.</text>
</comment>
<dbReference type="SUPFAM" id="SSF82549">
    <property type="entry name" value="DAK1/DegV-like"/>
    <property type="match status" value="1"/>
</dbReference>
<dbReference type="OrthoDB" id="1638652at2"/>
<dbReference type="InterPro" id="IPR043168">
    <property type="entry name" value="DegV_C"/>
</dbReference>
<dbReference type="PROSITE" id="PS51482">
    <property type="entry name" value="DEGV"/>
    <property type="match status" value="1"/>
</dbReference>
<keyword evidence="3" id="KW-1185">Reference proteome</keyword>
<proteinExistence type="predicted"/>
<protein>
    <submittedName>
        <fullName evidence="2">Fatty acid-binding protein DegV</fullName>
    </submittedName>
</protein>
<dbReference type="InterPro" id="IPR050270">
    <property type="entry name" value="DegV_domain_contain"/>
</dbReference>